<comment type="caution">
    <text evidence="1">The sequence shown here is derived from an EMBL/GenBank/DDBJ whole genome shotgun (WGS) entry which is preliminary data.</text>
</comment>
<accession>A0A9D9DFI7</accession>
<evidence type="ECO:0000313" key="1">
    <source>
        <dbReference type="EMBL" id="MBO8426558.1"/>
    </source>
</evidence>
<name>A0A9D9DFI7_9FIRM</name>
<organism evidence="1 2">
    <name type="scientific">Candidatus Alloenteromonas pullistercoris</name>
    <dbReference type="NCBI Taxonomy" id="2840785"/>
    <lineage>
        <taxon>Bacteria</taxon>
        <taxon>Bacillati</taxon>
        <taxon>Bacillota</taxon>
        <taxon>Bacillota incertae sedis</taxon>
        <taxon>Candidatus Alloenteromonas</taxon>
    </lineage>
</organism>
<dbReference type="EMBL" id="JADINA010000029">
    <property type="protein sequence ID" value="MBO8426558.1"/>
    <property type="molecule type" value="Genomic_DNA"/>
</dbReference>
<evidence type="ECO:0000313" key="2">
    <source>
        <dbReference type="Proteomes" id="UP000823634"/>
    </source>
</evidence>
<dbReference type="Proteomes" id="UP000823634">
    <property type="component" value="Unassembled WGS sequence"/>
</dbReference>
<dbReference type="AlphaFoldDB" id="A0A9D9DFI7"/>
<reference evidence="1" key="2">
    <citation type="journal article" date="2021" name="PeerJ">
        <title>Extensive microbial diversity within the chicken gut microbiome revealed by metagenomics and culture.</title>
        <authorList>
            <person name="Gilroy R."/>
            <person name="Ravi A."/>
            <person name="Getino M."/>
            <person name="Pursley I."/>
            <person name="Horton D.L."/>
            <person name="Alikhan N.F."/>
            <person name="Baker D."/>
            <person name="Gharbi K."/>
            <person name="Hall N."/>
            <person name="Watson M."/>
            <person name="Adriaenssens E.M."/>
            <person name="Foster-Nyarko E."/>
            <person name="Jarju S."/>
            <person name="Secka A."/>
            <person name="Antonio M."/>
            <person name="Oren A."/>
            <person name="Chaudhuri R.R."/>
            <person name="La Ragione R."/>
            <person name="Hildebrand F."/>
            <person name="Pallen M.J."/>
        </authorList>
    </citation>
    <scope>NUCLEOTIDE SEQUENCE</scope>
    <source>
        <strain evidence="1">17113</strain>
    </source>
</reference>
<protein>
    <submittedName>
        <fullName evidence="1">Uncharacterized protein</fullName>
    </submittedName>
</protein>
<sequence>MQTYDDGGTYIIYDHNGRMVDAVYEGGAYITLEQVAAYLQAFGDIPDNQVKSKSMRPTQSSYGEYLRLNHSRFSGSQSSYPYEPILPDITGCGGDTVYYELDIGTTGTSGDGYVPMLYNNGTSTSRG</sequence>
<gene>
    <name evidence="1" type="ORF">IAC61_04465</name>
</gene>
<feature type="non-terminal residue" evidence="1">
    <location>
        <position position="127"/>
    </location>
</feature>
<proteinExistence type="predicted"/>
<reference evidence="1" key="1">
    <citation type="submission" date="2020-10" db="EMBL/GenBank/DDBJ databases">
        <authorList>
            <person name="Gilroy R."/>
        </authorList>
    </citation>
    <scope>NUCLEOTIDE SEQUENCE</scope>
    <source>
        <strain evidence="1">17113</strain>
    </source>
</reference>